<dbReference type="InterPro" id="IPR054648">
    <property type="entry name" value="TudS-rel"/>
</dbReference>
<reference evidence="1 2" key="1">
    <citation type="submission" date="2019-03" db="EMBL/GenBank/DDBJ databases">
        <title>Genomic Encyclopedia of Type Strains, Phase IV (KMG-IV): sequencing the most valuable type-strain genomes for metagenomic binning, comparative biology and taxonomic classification.</title>
        <authorList>
            <person name="Goeker M."/>
        </authorList>
    </citation>
    <scope>NUCLEOTIDE SEQUENCE [LARGE SCALE GENOMIC DNA]</scope>
    <source>
        <strain evidence="1 2">DSM 102940</strain>
    </source>
</reference>
<accession>A0A4V2S9T5</accession>
<comment type="caution">
    <text evidence="1">The sequence shown here is derived from an EMBL/GenBank/DDBJ whole genome shotgun (WGS) entry which is preliminary data.</text>
</comment>
<gene>
    <name evidence="1" type="ORF">EV214_13522</name>
</gene>
<sequence>MHRSKKVIIFSHCILNQNTVVNPLARAKGAYTSIVKKILDLDIGIHQLPCPEYLFLGLDRKPMGKEEYDSYEYRKVCRKIACMSIKIIKEYINKGYEIVGMVGINCSPTCSIRGERGILMEELFKLLYEEKIDLRSFEIPANYIEEGEKQDILRAFDDFLNNMTRQSKFIFP</sequence>
<dbReference type="RefSeq" id="WP_132247816.1">
    <property type="nucleotide sequence ID" value="NZ_SLWV01000035.1"/>
</dbReference>
<dbReference type="Proteomes" id="UP000294919">
    <property type="component" value="Unassembled WGS sequence"/>
</dbReference>
<dbReference type="EMBL" id="SLWV01000035">
    <property type="protein sequence ID" value="TCO69070.1"/>
    <property type="molecule type" value="Genomic_DNA"/>
</dbReference>
<proteinExistence type="predicted"/>
<dbReference type="NCBIfam" id="NF045597">
    <property type="entry name" value="TudS_rel_CD3072"/>
    <property type="match status" value="1"/>
</dbReference>
<name>A0A4V2S9T5_9FIRM</name>
<protein>
    <submittedName>
        <fullName evidence="1">Putative secreted protein</fullName>
    </submittedName>
</protein>
<dbReference type="OrthoDB" id="5420310at2"/>
<evidence type="ECO:0000313" key="2">
    <source>
        <dbReference type="Proteomes" id="UP000294919"/>
    </source>
</evidence>
<keyword evidence="2" id="KW-1185">Reference proteome</keyword>
<dbReference type="AlphaFoldDB" id="A0A4V2S9T5"/>
<organism evidence="1 2">
    <name type="scientific">Marinisporobacter balticus</name>
    <dbReference type="NCBI Taxonomy" id="2018667"/>
    <lineage>
        <taxon>Bacteria</taxon>
        <taxon>Bacillati</taxon>
        <taxon>Bacillota</taxon>
        <taxon>Clostridia</taxon>
        <taxon>Peptostreptococcales</taxon>
        <taxon>Thermotaleaceae</taxon>
        <taxon>Marinisporobacter</taxon>
    </lineage>
</organism>
<evidence type="ECO:0000313" key="1">
    <source>
        <dbReference type="EMBL" id="TCO69070.1"/>
    </source>
</evidence>